<gene>
    <name evidence="7" type="ORF">C1SCF055_LOCUS27904</name>
</gene>
<organism evidence="7">
    <name type="scientific">Cladocopium goreaui</name>
    <dbReference type="NCBI Taxonomy" id="2562237"/>
    <lineage>
        <taxon>Eukaryota</taxon>
        <taxon>Sar</taxon>
        <taxon>Alveolata</taxon>
        <taxon>Dinophyceae</taxon>
        <taxon>Suessiales</taxon>
        <taxon>Symbiodiniaceae</taxon>
        <taxon>Cladocopium</taxon>
    </lineage>
</organism>
<evidence type="ECO:0000256" key="2">
    <source>
        <dbReference type="ARBA" id="ARBA00022692"/>
    </source>
</evidence>
<dbReference type="PANTHER" id="PTHR31102:SF1">
    <property type="entry name" value="CATION_H+ EXCHANGER DOMAIN-CONTAINING PROTEIN"/>
    <property type="match status" value="1"/>
</dbReference>
<feature type="transmembrane region" description="Helical" evidence="5">
    <location>
        <begin position="49"/>
        <end position="68"/>
    </location>
</feature>
<proteinExistence type="predicted"/>
<dbReference type="AlphaFoldDB" id="A0A9P1D1I5"/>
<accession>A0A9P1D1I5</accession>
<keyword evidence="2 5" id="KW-0812">Transmembrane</keyword>
<name>A0A9P1D1I5_9DINO</name>
<evidence type="ECO:0000256" key="5">
    <source>
        <dbReference type="SAM" id="Phobius"/>
    </source>
</evidence>
<protein>
    <submittedName>
        <fullName evidence="9">Mitochondrial sodium/hydrogen exchanger 9B2</fullName>
    </submittedName>
</protein>
<comment type="caution">
    <text evidence="7">The sequence shown here is derived from an EMBL/GenBank/DDBJ whole genome shotgun (WGS) entry which is preliminary data.</text>
</comment>
<feature type="transmembrane region" description="Helical" evidence="5">
    <location>
        <begin position="361"/>
        <end position="383"/>
    </location>
</feature>
<comment type="subcellular location">
    <subcellularLocation>
        <location evidence="1">Membrane</location>
        <topology evidence="1">Multi-pass membrane protein</topology>
    </subcellularLocation>
</comment>
<keyword evidence="4 5" id="KW-0472">Membrane</keyword>
<keyword evidence="10" id="KW-1185">Reference proteome</keyword>
<feature type="transmembrane region" description="Helical" evidence="5">
    <location>
        <begin position="431"/>
        <end position="453"/>
    </location>
</feature>
<evidence type="ECO:0000256" key="4">
    <source>
        <dbReference type="ARBA" id="ARBA00023136"/>
    </source>
</evidence>
<feature type="non-terminal residue" evidence="7">
    <location>
        <position position="534"/>
    </location>
</feature>
<dbReference type="InterPro" id="IPR006153">
    <property type="entry name" value="Cation/H_exchanger_TM"/>
</dbReference>
<feature type="transmembrane region" description="Helical" evidence="5">
    <location>
        <begin position="304"/>
        <end position="323"/>
    </location>
</feature>
<dbReference type="EMBL" id="CAMXCT020003007">
    <property type="protein sequence ID" value="CAL1155283.1"/>
    <property type="molecule type" value="Genomic_DNA"/>
</dbReference>
<dbReference type="GO" id="GO:1902600">
    <property type="term" value="P:proton transmembrane transport"/>
    <property type="evidence" value="ECO:0007669"/>
    <property type="project" value="InterPro"/>
</dbReference>
<dbReference type="GO" id="GO:0015297">
    <property type="term" value="F:antiporter activity"/>
    <property type="evidence" value="ECO:0007669"/>
    <property type="project" value="InterPro"/>
</dbReference>
<feature type="transmembrane region" description="Helical" evidence="5">
    <location>
        <begin position="149"/>
        <end position="169"/>
    </location>
</feature>
<evidence type="ECO:0000313" key="7">
    <source>
        <dbReference type="EMBL" id="CAI4001908.1"/>
    </source>
</evidence>
<feature type="transmembrane region" description="Helical" evidence="5">
    <location>
        <begin position="16"/>
        <end position="37"/>
    </location>
</feature>
<evidence type="ECO:0000256" key="1">
    <source>
        <dbReference type="ARBA" id="ARBA00004141"/>
    </source>
</evidence>
<evidence type="ECO:0000259" key="6">
    <source>
        <dbReference type="Pfam" id="PF00999"/>
    </source>
</evidence>
<feature type="transmembrane region" description="Helical" evidence="5">
    <location>
        <begin position="335"/>
        <end position="355"/>
    </location>
</feature>
<keyword evidence="3 5" id="KW-1133">Transmembrane helix</keyword>
<dbReference type="OrthoDB" id="448937at2759"/>
<evidence type="ECO:0000313" key="10">
    <source>
        <dbReference type="Proteomes" id="UP001152797"/>
    </source>
</evidence>
<reference evidence="8" key="2">
    <citation type="submission" date="2024-04" db="EMBL/GenBank/DDBJ databases">
        <authorList>
            <person name="Chen Y."/>
            <person name="Shah S."/>
            <person name="Dougan E. K."/>
            <person name="Thang M."/>
            <person name="Chan C."/>
        </authorList>
    </citation>
    <scope>NUCLEOTIDE SEQUENCE [LARGE SCALE GENOMIC DNA]</scope>
</reference>
<dbReference type="EMBL" id="CAMXCT010003007">
    <property type="protein sequence ID" value="CAI4001908.1"/>
    <property type="molecule type" value="Genomic_DNA"/>
</dbReference>
<feature type="transmembrane region" description="Helical" evidence="5">
    <location>
        <begin position="219"/>
        <end position="237"/>
    </location>
</feature>
<feature type="transmembrane region" description="Helical" evidence="5">
    <location>
        <begin position="175"/>
        <end position="198"/>
    </location>
</feature>
<evidence type="ECO:0000313" key="9">
    <source>
        <dbReference type="EMBL" id="CAL4789220.1"/>
    </source>
</evidence>
<dbReference type="InterPro" id="IPR051843">
    <property type="entry name" value="CPA1_transporter"/>
</dbReference>
<reference evidence="7" key="1">
    <citation type="submission" date="2022-10" db="EMBL/GenBank/DDBJ databases">
        <authorList>
            <person name="Chen Y."/>
            <person name="Dougan E. K."/>
            <person name="Chan C."/>
            <person name="Rhodes N."/>
            <person name="Thang M."/>
        </authorList>
    </citation>
    <scope>NUCLEOTIDE SEQUENCE</scope>
</reference>
<evidence type="ECO:0000256" key="3">
    <source>
        <dbReference type="ARBA" id="ARBA00022989"/>
    </source>
</evidence>
<dbReference type="Pfam" id="PF00999">
    <property type="entry name" value="Na_H_Exchanger"/>
    <property type="match status" value="1"/>
</dbReference>
<sequence length="534" mass="56109">TFTDSGGESHGAVVEMLRACAAQLLLATLAFLLLYVITGPEGSPGGSHFALLVLYLAALWVGKLTAPFKKLPPLLPMLLVGFLLRNVPELGTMIGKQVDPEWSSALRLSALTLILTRAGLAMDLNALLRLRFVVLQSSFDVESAEVLRLAMLPCLCEATAAALLATWLLDFPPLWAAMLGFVVAAISPAVVVPSLLALQDQGFGVEAGIPTMVVAAAPLDDVLSIAGFGICLGISFAESSWLNYARAPLELLLGLGTGMIGAALLAVLTPSSNEEEGAKDLRLLLLLSAALCTAFGLREVGFSGAAALAVLVLGAGCARGWGPAAKPVSASIADLWTRLAQPLLFSLVGASVVVTDLETETLAGGLLIIFIAGLVRFCAVMLALSGRGMKQQEKFFTAIAWTPKATVQAALGGLALDEAREDNEELLGRRLLAVAVLCILVTAPPGATLIALMGPRLLQKVDKPEVEDTGLDKPEMDVVPAETLPGFLQRPAELEFQNTTWSPRIGCGKIGRRAGELLVKHVLDNDLRTSVLAF</sequence>
<feature type="transmembrane region" description="Helical" evidence="5">
    <location>
        <begin position="249"/>
        <end position="269"/>
    </location>
</feature>
<dbReference type="PANTHER" id="PTHR31102">
    <property type="match status" value="1"/>
</dbReference>
<dbReference type="Proteomes" id="UP001152797">
    <property type="component" value="Unassembled WGS sequence"/>
</dbReference>
<feature type="domain" description="Cation/H+ exchanger transmembrane" evidence="6">
    <location>
        <begin position="60"/>
        <end position="444"/>
    </location>
</feature>
<evidence type="ECO:0000313" key="8">
    <source>
        <dbReference type="EMBL" id="CAL1155283.1"/>
    </source>
</evidence>
<dbReference type="EMBL" id="CAMXCT030003007">
    <property type="protein sequence ID" value="CAL4789220.1"/>
    <property type="molecule type" value="Genomic_DNA"/>
</dbReference>
<dbReference type="GO" id="GO:0016020">
    <property type="term" value="C:membrane"/>
    <property type="evidence" value="ECO:0007669"/>
    <property type="project" value="UniProtKB-SubCell"/>
</dbReference>